<dbReference type="EMBL" id="CM012443">
    <property type="protein sequence ID" value="RVE71084.1"/>
    <property type="molecule type" value="Genomic_DNA"/>
</dbReference>
<evidence type="ECO:0000256" key="1">
    <source>
        <dbReference type="SAM" id="MobiDB-lite"/>
    </source>
</evidence>
<sequence>MKCCGYNSNVQIFVFCSTCRRWWIYFLLFGSINCFPLPQGGLSSFGDEDSMLPYLAFSSEQAAPQQSTGQSIQTGTYSSDPAQYYSGAANPVGGESYSNYGLQQTSPQDGQYANPAEGDSYQMESWSSSSGTGDEEEPDFSSSRFSRRIRCSRTLKGLLKRSVQSRGDSEGIYWFKILHNSLHQLHLKWIFYQ</sequence>
<name>A0A437D8G9_ORYJA</name>
<proteinExistence type="predicted"/>
<gene>
    <name evidence="2" type="ORF">OJAV_G00071020</name>
</gene>
<dbReference type="AlphaFoldDB" id="A0A437D8G9"/>
<organism evidence="2 3">
    <name type="scientific">Oryzias javanicus</name>
    <name type="common">Javanese ricefish</name>
    <name type="synonym">Aplocheilus javanicus</name>
    <dbReference type="NCBI Taxonomy" id="123683"/>
    <lineage>
        <taxon>Eukaryota</taxon>
        <taxon>Metazoa</taxon>
        <taxon>Chordata</taxon>
        <taxon>Craniata</taxon>
        <taxon>Vertebrata</taxon>
        <taxon>Euteleostomi</taxon>
        <taxon>Actinopterygii</taxon>
        <taxon>Neopterygii</taxon>
        <taxon>Teleostei</taxon>
        <taxon>Neoteleostei</taxon>
        <taxon>Acanthomorphata</taxon>
        <taxon>Ovalentaria</taxon>
        <taxon>Atherinomorphae</taxon>
        <taxon>Beloniformes</taxon>
        <taxon>Adrianichthyidae</taxon>
        <taxon>Oryziinae</taxon>
        <taxon>Oryzias</taxon>
    </lineage>
</organism>
<feature type="region of interest" description="Disordered" evidence="1">
    <location>
        <begin position="97"/>
        <end position="144"/>
    </location>
</feature>
<dbReference type="InterPro" id="IPR009803">
    <property type="entry name" value="DUF1373"/>
</dbReference>
<evidence type="ECO:0000313" key="2">
    <source>
        <dbReference type="EMBL" id="RVE71084.1"/>
    </source>
</evidence>
<dbReference type="Pfam" id="PF07117">
    <property type="entry name" value="DUF1373"/>
    <property type="match status" value="1"/>
</dbReference>
<accession>A0A437D8G9</accession>
<feature type="compositionally biased region" description="Polar residues" evidence="1">
    <location>
        <begin position="97"/>
        <end position="111"/>
    </location>
</feature>
<evidence type="ECO:0000313" key="3">
    <source>
        <dbReference type="Proteomes" id="UP000283210"/>
    </source>
</evidence>
<dbReference type="Proteomes" id="UP000283210">
    <property type="component" value="Chromosome 7"/>
</dbReference>
<reference evidence="2 3" key="1">
    <citation type="submission" date="2018-11" db="EMBL/GenBank/DDBJ databases">
        <authorList>
            <person name="Lopez-Roques C."/>
            <person name="Donnadieu C."/>
            <person name="Bouchez O."/>
            <person name="Klopp C."/>
            <person name="Cabau C."/>
            <person name="Zahm M."/>
        </authorList>
    </citation>
    <scope>NUCLEOTIDE SEQUENCE [LARGE SCALE GENOMIC DNA]</scope>
    <source>
        <strain evidence="2">RS831</strain>
        <tissue evidence="2">Whole body</tissue>
    </source>
</reference>
<feature type="compositionally biased region" description="Polar residues" evidence="1">
    <location>
        <begin position="122"/>
        <end position="132"/>
    </location>
</feature>
<protein>
    <submittedName>
        <fullName evidence="2">Uncharacterized protein</fullName>
    </submittedName>
</protein>
<reference evidence="2 3" key="2">
    <citation type="submission" date="2019-01" db="EMBL/GenBank/DDBJ databases">
        <title>A chromosome length genome reference of the Java medaka (oryzias javanicus).</title>
        <authorList>
            <person name="Herpin A."/>
            <person name="Takehana Y."/>
            <person name="Naruse K."/>
            <person name="Ansai S."/>
            <person name="Kawaguchi M."/>
        </authorList>
    </citation>
    <scope>NUCLEOTIDE SEQUENCE [LARGE SCALE GENOMIC DNA]</scope>
    <source>
        <strain evidence="2">RS831</strain>
        <tissue evidence="2">Whole body</tissue>
    </source>
</reference>
<keyword evidence="3" id="KW-1185">Reference proteome</keyword>